<protein>
    <recommendedName>
        <fullName evidence="3">thioredoxin-dependent peroxiredoxin</fullName>
        <ecNumber evidence="3">1.11.1.24</ecNumber>
    </recommendedName>
    <alternativeName>
        <fullName evidence="9">Thioredoxin peroxidase</fullName>
    </alternativeName>
    <alternativeName>
        <fullName evidence="11">Thioredoxin-dependent peroxiredoxin Bcp</fullName>
    </alternativeName>
</protein>
<evidence type="ECO:0000256" key="11">
    <source>
        <dbReference type="ARBA" id="ARBA00042639"/>
    </source>
</evidence>
<dbReference type="GO" id="GO:0045454">
    <property type="term" value="P:cell redox homeostasis"/>
    <property type="evidence" value="ECO:0007669"/>
    <property type="project" value="TreeGrafter"/>
</dbReference>
<reference evidence="14" key="1">
    <citation type="journal article" date="2020" name="mSystems">
        <title>Genome- and Community-Level Interaction Insights into Carbon Utilization and Element Cycling Functions of Hydrothermarchaeota in Hydrothermal Sediment.</title>
        <authorList>
            <person name="Zhou Z."/>
            <person name="Liu Y."/>
            <person name="Xu W."/>
            <person name="Pan J."/>
            <person name="Luo Z.H."/>
            <person name="Li M."/>
        </authorList>
    </citation>
    <scope>NUCLEOTIDE SEQUENCE [LARGE SCALE GENOMIC DNA]</scope>
    <source>
        <strain evidence="14">SpSt-456</strain>
    </source>
</reference>
<keyword evidence="4 14" id="KW-0575">Peroxidase</keyword>
<evidence type="ECO:0000256" key="4">
    <source>
        <dbReference type="ARBA" id="ARBA00022559"/>
    </source>
</evidence>
<dbReference type="SUPFAM" id="SSF52833">
    <property type="entry name" value="Thioredoxin-like"/>
    <property type="match status" value="1"/>
</dbReference>
<gene>
    <name evidence="14" type="ORF">ENS06_04505</name>
</gene>
<comment type="caution">
    <text evidence="14">The sequence shown here is derived from an EMBL/GenBank/DDBJ whole genome shotgun (WGS) entry which is preliminary data.</text>
</comment>
<evidence type="ECO:0000256" key="12">
    <source>
        <dbReference type="ARBA" id="ARBA00049091"/>
    </source>
</evidence>
<proteinExistence type="inferred from homology"/>
<dbReference type="InterPro" id="IPR036249">
    <property type="entry name" value="Thioredoxin-like_sf"/>
</dbReference>
<dbReference type="EMBL" id="DSTK01000013">
    <property type="protein sequence ID" value="HFK96573.1"/>
    <property type="molecule type" value="Genomic_DNA"/>
</dbReference>
<dbReference type="Gene3D" id="3.40.30.10">
    <property type="entry name" value="Glutaredoxin"/>
    <property type="match status" value="1"/>
</dbReference>
<name>A0A832A143_9BACT</name>
<dbReference type="InterPro" id="IPR050924">
    <property type="entry name" value="Peroxiredoxin_BCP/PrxQ"/>
</dbReference>
<comment type="catalytic activity">
    <reaction evidence="12">
        <text>a hydroperoxide + [thioredoxin]-dithiol = an alcohol + [thioredoxin]-disulfide + H2O</text>
        <dbReference type="Rhea" id="RHEA:62620"/>
        <dbReference type="Rhea" id="RHEA-COMP:10698"/>
        <dbReference type="Rhea" id="RHEA-COMP:10700"/>
        <dbReference type="ChEBI" id="CHEBI:15377"/>
        <dbReference type="ChEBI" id="CHEBI:29950"/>
        <dbReference type="ChEBI" id="CHEBI:30879"/>
        <dbReference type="ChEBI" id="CHEBI:35924"/>
        <dbReference type="ChEBI" id="CHEBI:50058"/>
        <dbReference type="EC" id="1.11.1.24"/>
    </reaction>
</comment>
<comment type="function">
    <text evidence="1">Thiol-specific peroxidase that catalyzes the reduction of hydrogen peroxide and organic hydroperoxides to water and alcohols, respectively. Plays a role in cell protection against oxidative stress by detoxifying peroxides and as sensor of hydrogen peroxide-mediated signaling events.</text>
</comment>
<evidence type="ECO:0000259" key="13">
    <source>
        <dbReference type="PROSITE" id="PS51352"/>
    </source>
</evidence>
<dbReference type="GO" id="GO:0008379">
    <property type="term" value="F:thioredoxin peroxidase activity"/>
    <property type="evidence" value="ECO:0007669"/>
    <property type="project" value="TreeGrafter"/>
</dbReference>
<evidence type="ECO:0000256" key="8">
    <source>
        <dbReference type="ARBA" id="ARBA00023284"/>
    </source>
</evidence>
<feature type="domain" description="Thioredoxin" evidence="13">
    <location>
        <begin position="10"/>
        <end position="158"/>
    </location>
</feature>
<dbReference type="EC" id="1.11.1.24" evidence="3"/>
<dbReference type="InterPro" id="IPR013766">
    <property type="entry name" value="Thioredoxin_domain"/>
</dbReference>
<dbReference type="GO" id="GO:0005737">
    <property type="term" value="C:cytoplasm"/>
    <property type="evidence" value="ECO:0007669"/>
    <property type="project" value="TreeGrafter"/>
</dbReference>
<dbReference type="FunFam" id="3.40.30.10:FF:000007">
    <property type="entry name" value="Thioredoxin-dependent thiol peroxidase"/>
    <property type="match status" value="1"/>
</dbReference>
<keyword evidence="8" id="KW-0676">Redox-active center</keyword>
<comment type="similarity">
    <text evidence="10">Belongs to the peroxiredoxin family. BCP/PrxQ subfamily.</text>
</comment>
<dbReference type="PROSITE" id="PS51352">
    <property type="entry name" value="THIOREDOXIN_2"/>
    <property type="match status" value="1"/>
</dbReference>
<keyword evidence="6 14" id="KW-0560">Oxidoreductase</keyword>
<comment type="subunit">
    <text evidence="2">Monomer.</text>
</comment>
<evidence type="ECO:0000256" key="5">
    <source>
        <dbReference type="ARBA" id="ARBA00022862"/>
    </source>
</evidence>
<accession>A0A832A143</accession>
<dbReference type="NCBIfam" id="NF006960">
    <property type="entry name" value="PRK09437.1"/>
    <property type="match status" value="1"/>
</dbReference>
<dbReference type="Pfam" id="PF00578">
    <property type="entry name" value="AhpC-TSA"/>
    <property type="match status" value="1"/>
</dbReference>
<keyword evidence="5" id="KW-0049">Antioxidant</keyword>
<dbReference type="InterPro" id="IPR000866">
    <property type="entry name" value="AhpC/TSA"/>
</dbReference>
<dbReference type="PANTHER" id="PTHR42801">
    <property type="entry name" value="THIOREDOXIN-DEPENDENT PEROXIDE REDUCTASE"/>
    <property type="match status" value="1"/>
</dbReference>
<evidence type="ECO:0000256" key="9">
    <source>
        <dbReference type="ARBA" id="ARBA00032824"/>
    </source>
</evidence>
<evidence type="ECO:0000256" key="7">
    <source>
        <dbReference type="ARBA" id="ARBA00023157"/>
    </source>
</evidence>
<evidence type="ECO:0000256" key="6">
    <source>
        <dbReference type="ARBA" id="ARBA00023002"/>
    </source>
</evidence>
<evidence type="ECO:0000313" key="14">
    <source>
        <dbReference type="EMBL" id="HFK96573.1"/>
    </source>
</evidence>
<evidence type="ECO:0000256" key="2">
    <source>
        <dbReference type="ARBA" id="ARBA00011245"/>
    </source>
</evidence>
<sequence>MPAPTQPAPLAPGDPVPPFSLLDQDGNVVRPEDFLGSKLFVFFYPKANTGGCTAQAVSVQEALEKLDAMQVKVVGISPDSPTTQKRFAEKHGLRFPLLSDSDHLVAEAFGVWGEKQVRGKTVQGITRSAFLFDAAGRLVRAWSPVSPKDTVPKLLEAL</sequence>
<dbReference type="GO" id="GO:0034599">
    <property type="term" value="P:cellular response to oxidative stress"/>
    <property type="evidence" value="ECO:0007669"/>
    <property type="project" value="TreeGrafter"/>
</dbReference>
<evidence type="ECO:0000256" key="3">
    <source>
        <dbReference type="ARBA" id="ARBA00013017"/>
    </source>
</evidence>
<keyword evidence="7" id="KW-1015">Disulfide bond</keyword>
<evidence type="ECO:0000256" key="1">
    <source>
        <dbReference type="ARBA" id="ARBA00003330"/>
    </source>
</evidence>
<dbReference type="AlphaFoldDB" id="A0A832A143"/>
<dbReference type="PANTHER" id="PTHR42801:SF4">
    <property type="entry name" value="AHPC_TSA FAMILY PROTEIN"/>
    <property type="match status" value="1"/>
</dbReference>
<evidence type="ECO:0000256" key="10">
    <source>
        <dbReference type="ARBA" id="ARBA00038489"/>
    </source>
</evidence>
<organism evidence="14">
    <name type="scientific">Desulfacinum infernum</name>
    <dbReference type="NCBI Taxonomy" id="35837"/>
    <lineage>
        <taxon>Bacteria</taxon>
        <taxon>Pseudomonadati</taxon>
        <taxon>Thermodesulfobacteriota</taxon>
        <taxon>Syntrophobacteria</taxon>
        <taxon>Syntrophobacterales</taxon>
        <taxon>Syntrophobacteraceae</taxon>
        <taxon>Desulfacinum</taxon>
    </lineage>
</organism>
<dbReference type="CDD" id="cd03017">
    <property type="entry name" value="PRX_BCP"/>
    <property type="match status" value="1"/>
</dbReference>